<dbReference type="GO" id="GO:0003676">
    <property type="term" value="F:nucleic acid binding"/>
    <property type="evidence" value="ECO:0007669"/>
    <property type="project" value="InterPro"/>
</dbReference>
<dbReference type="Gene3D" id="3.40.50.300">
    <property type="entry name" value="P-loop containing nucleotide triphosphate hydrolases"/>
    <property type="match status" value="1"/>
</dbReference>
<keyword evidence="3 9" id="KW-0347">Helicase</keyword>
<feature type="region of interest" description="Disordered" evidence="6">
    <location>
        <begin position="162"/>
        <end position="191"/>
    </location>
</feature>
<organism evidence="9 10">
    <name type="scientific">Tetrabaena socialis</name>
    <dbReference type="NCBI Taxonomy" id="47790"/>
    <lineage>
        <taxon>Eukaryota</taxon>
        <taxon>Viridiplantae</taxon>
        <taxon>Chlorophyta</taxon>
        <taxon>core chlorophytes</taxon>
        <taxon>Chlorophyceae</taxon>
        <taxon>CS clade</taxon>
        <taxon>Chlamydomonadales</taxon>
        <taxon>Tetrabaenaceae</taxon>
        <taxon>Tetrabaena</taxon>
    </lineage>
</organism>
<comment type="caution">
    <text evidence="9">The sequence shown here is derived from an EMBL/GenBank/DDBJ whole genome shotgun (WGS) entry which is preliminary data.</text>
</comment>
<feature type="domain" description="DEAD-box RNA helicase Q" evidence="8">
    <location>
        <begin position="90"/>
        <end position="118"/>
    </location>
</feature>
<dbReference type="EMBL" id="PGGS01000005">
    <property type="protein sequence ID" value="PNH12674.1"/>
    <property type="molecule type" value="Genomic_DNA"/>
</dbReference>
<evidence type="ECO:0000256" key="1">
    <source>
        <dbReference type="ARBA" id="ARBA00022741"/>
    </source>
</evidence>
<reference evidence="9 10" key="1">
    <citation type="journal article" date="2017" name="Mol. Biol. Evol.">
        <title>The 4-celled Tetrabaena socialis nuclear genome reveals the essential components for genetic control of cell number at the origin of multicellularity in the volvocine lineage.</title>
        <authorList>
            <person name="Featherston J."/>
            <person name="Arakaki Y."/>
            <person name="Hanschen E.R."/>
            <person name="Ferris P.J."/>
            <person name="Michod R.E."/>
            <person name="Olson B.J.S.C."/>
            <person name="Nozaki H."/>
            <person name="Durand P.M."/>
        </authorList>
    </citation>
    <scope>NUCLEOTIDE SEQUENCE [LARGE SCALE GENOMIC DNA]</scope>
    <source>
        <strain evidence="9 10">NIES-571</strain>
    </source>
</reference>
<dbReference type="InterPro" id="IPR014001">
    <property type="entry name" value="Helicase_ATP-bd"/>
</dbReference>
<evidence type="ECO:0000256" key="2">
    <source>
        <dbReference type="ARBA" id="ARBA00022801"/>
    </source>
</evidence>
<protein>
    <submittedName>
        <fullName evidence="9">DEAD-box ATP-dependent RNA helicase 22</fullName>
    </submittedName>
</protein>
<evidence type="ECO:0000256" key="6">
    <source>
        <dbReference type="SAM" id="MobiDB-lite"/>
    </source>
</evidence>
<dbReference type="GO" id="GO:0005524">
    <property type="term" value="F:ATP binding"/>
    <property type="evidence" value="ECO:0007669"/>
    <property type="project" value="UniProtKB-KW"/>
</dbReference>
<evidence type="ECO:0000313" key="10">
    <source>
        <dbReference type="Proteomes" id="UP000236333"/>
    </source>
</evidence>
<dbReference type="GO" id="GO:0005829">
    <property type="term" value="C:cytosol"/>
    <property type="evidence" value="ECO:0007669"/>
    <property type="project" value="TreeGrafter"/>
</dbReference>
<dbReference type="PANTHER" id="PTHR47959:SF13">
    <property type="entry name" value="ATP-DEPENDENT RNA HELICASE RHLE"/>
    <property type="match status" value="1"/>
</dbReference>
<dbReference type="InterPro" id="IPR014014">
    <property type="entry name" value="RNA_helicase_DEAD_Q_motif"/>
</dbReference>
<dbReference type="PANTHER" id="PTHR47959">
    <property type="entry name" value="ATP-DEPENDENT RNA HELICASE RHLE-RELATED"/>
    <property type="match status" value="1"/>
</dbReference>
<evidence type="ECO:0000313" key="9">
    <source>
        <dbReference type="EMBL" id="PNH12674.1"/>
    </source>
</evidence>
<keyword evidence="2" id="KW-0378">Hydrolase</keyword>
<proteinExistence type="predicted"/>
<feature type="compositionally biased region" description="Basic and acidic residues" evidence="6">
    <location>
        <begin position="165"/>
        <end position="175"/>
    </location>
</feature>
<dbReference type="GO" id="GO:0016787">
    <property type="term" value="F:hydrolase activity"/>
    <property type="evidence" value="ECO:0007669"/>
    <property type="project" value="UniProtKB-KW"/>
</dbReference>
<evidence type="ECO:0000256" key="3">
    <source>
        <dbReference type="ARBA" id="ARBA00022806"/>
    </source>
</evidence>
<sequence>MQHSTRALGTAAHTTCVWPSPALHRASPHPGWHPVASCSGAIPAAQRAPWGAHGFAADRESVSRAPRLTPSALSTPDSGAEASFYSSEHASFAGLGVSPAVQSALEAIGLSRPSKIQELAAPQVLRGRNTVIAAETGSGKTLAYLVPIAHLMLRQRAALLQQKQQQEEEQREQQQHEGGGSAGPRPPPRRYHALVLCPNTTLCQQVVAAVSSLRSADGTALVTAAHINSSHPPPFDAPDVIVATPAGLLTILNDAGEHSHDVAQLEQQPLVVATSAEALPSASCCMALVALRATGAEQGVT</sequence>
<dbReference type="PROSITE" id="PS51192">
    <property type="entry name" value="HELICASE_ATP_BIND_1"/>
    <property type="match status" value="1"/>
</dbReference>
<name>A0A2J8AJI2_9CHLO</name>
<dbReference type="SUPFAM" id="SSF52540">
    <property type="entry name" value="P-loop containing nucleoside triphosphate hydrolases"/>
    <property type="match status" value="1"/>
</dbReference>
<evidence type="ECO:0000259" key="8">
    <source>
        <dbReference type="PROSITE" id="PS51195"/>
    </source>
</evidence>
<dbReference type="InterPro" id="IPR011545">
    <property type="entry name" value="DEAD/DEAH_box_helicase_dom"/>
</dbReference>
<gene>
    <name evidence="9" type="ORF">TSOC_000372</name>
</gene>
<dbReference type="Proteomes" id="UP000236333">
    <property type="component" value="Unassembled WGS sequence"/>
</dbReference>
<evidence type="ECO:0000256" key="5">
    <source>
        <dbReference type="PROSITE-ProRule" id="PRU00552"/>
    </source>
</evidence>
<dbReference type="InterPro" id="IPR050079">
    <property type="entry name" value="DEAD_box_RNA_helicase"/>
</dbReference>
<evidence type="ECO:0000256" key="4">
    <source>
        <dbReference type="ARBA" id="ARBA00022840"/>
    </source>
</evidence>
<dbReference type="Pfam" id="PF00270">
    <property type="entry name" value="DEAD"/>
    <property type="match status" value="1"/>
</dbReference>
<evidence type="ECO:0000259" key="7">
    <source>
        <dbReference type="PROSITE" id="PS51192"/>
    </source>
</evidence>
<keyword evidence="1" id="KW-0547">Nucleotide-binding</keyword>
<feature type="short sequence motif" description="Q motif" evidence="5">
    <location>
        <begin position="90"/>
        <end position="118"/>
    </location>
</feature>
<accession>A0A2J8AJI2</accession>
<dbReference type="SMART" id="SM00487">
    <property type="entry name" value="DEXDc"/>
    <property type="match status" value="1"/>
</dbReference>
<dbReference type="GO" id="GO:0003724">
    <property type="term" value="F:RNA helicase activity"/>
    <property type="evidence" value="ECO:0007669"/>
    <property type="project" value="InterPro"/>
</dbReference>
<dbReference type="PROSITE" id="PS51195">
    <property type="entry name" value="Q_MOTIF"/>
    <property type="match status" value="1"/>
</dbReference>
<dbReference type="InterPro" id="IPR027417">
    <property type="entry name" value="P-loop_NTPase"/>
</dbReference>
<dbReference type="AlphaFoldDB" id="A0A2J8AJI2"/>
<dbReference type="OrthoDB" id="10256233at2759"/>
<keyword evidence="4" id="KW-0067">ATP-binding</keyword>
<keyword evidence="10" id="KW-1185">Reference proteome</keyword>
<feature type="domain" description="Helicase ATP-binding" evidence="7">
    <location>
        <begin position="121"/>
        <end position="301"/>
    </location>
</feature>